<feature type="active site" description="Charge relay system" evidence="8 9">
    <location>
        <position position="253"/>
    </location>
</feature>
<dbReference type="InterPro" id="IPR003137">
    <property type="entry name" value="PA_domain"/>
</dbReference>
<dbReference type="AlphaFoldDB" id="A0A9P6Q1L1"/>
<evidence type="ECO:0000256" key="7">
    <source>
        <dbReference type="ARBA" id="ARBA00022825"/>
    </source>
</evidence>
<dbReference type="GO" id="GO:0005615">
    <property type="term" value="C:extracellular space"/>
    <property type="evidence" value="ECO:0007669"/>
    <property type="project" value="TreeGrafter"/>
</dbReference>
<feature type="signal peptide" evidence="11">
    <location>
        <begin position="1"/>
        <end position="19"/>
    </location>
</feature>
<evidence type="ECO:0000256" key="9">
    <source>
        <dbReference type="PROSITE-ProRule" id="PRU01240"/>
    </source>
</evidence>
<keyword evidence="3" id="KW-0964">Secreted</keyword>
<evidence type="ECO:0000259" key="14">
    <source>
        <dbReference type="Pfam" id="PF06280"/>
    </source>
</evidence>
<dbReference type="Pfam" id="PF02225">
    <property type="entry name" value="PA"/>
    <property type="match status" value="1"/>
</dbReference>
<dbReference type="InterPro" id="IPR034187">
    <property type="entry name" value="Peptidases_S8_5"/>
</dbReference>
<name>A0A9P6Q1L1_9FUNG</name>
<dbReference type="InterPro" id="IPR023827">
    <property type="entry name" value="Peptidase_S8_Asp-AS"/>
</dbReference>
<accession>A0A9P6Q1L1</accession>
<evidence type="ECO:0000256" key="11">
    <source>
        <dbReference type="SAM" id="SignalP"/>
    </source>
</evidence>
<dbReference type="PROSITE" id="PS00137">
    <property type="entry name" value="SUBTILASE_HIS"/>
    <property type="match status" value="1"/>
</dbReference>
<dbReference type="PROSITE" id="PS00136">
    <property type="entry name" value="SUBTILASE_ASP"/>
    <property type="match status" value="1"/>
</dbReference>
<sequence length="905" mass="97582">MRSKHIFLTLSFSIAAIRAAPIGSLPENESINLQLPLFSGGLGEESFEAFAVPPPSSFLIEFDLPPAGLNRRERIRMESNGEFQGFSTKRQATVAAQHHTFRSFLSDELQLDYVVRHQFLDLLNGLSIDLQGVSPNKLPKVLEIIRSTPGVVKVSPILAVNQPKAILHNIDMDALGAIPQLSTAHEQTGVLDARNKLGLTGSGVKVGIIDTGVDFTHEALGSCYGPGCKVQYGFDFVEPYREENRGGFDCAGHGTHVAGIIAGNSTKSNFFGVAPGAILGTYRVFPCRGTSKDDMIIAALERAYVDGMDVVNLSLGGGSSWPNTPLAKAAGNLASLGVVVVAAVGNDGDHGLEEVSSPSIRGDVISVASFEGSGFLANYFEVEGVPDTRIGYSENPPKGLTETPLTLVLPEHDPKGCTVYPNPAAVARDIVLIKRGDCSFATKAKLAQDAGALGCIFYNNIEGSLRPKVEDADLHIFGHGISLQQGQVLLKQFEATNSTAIKIIYKNEKGVFKNDLANRISPFSSWGLGPELELKPDIGAPGGYIYSTVPVNKGSYATMSGTSMATPFVAGSAALLLEADPAVDREEVLGILQMYSKPGMYKDTNVPDSIVRQGAGMVHIFDAIQGRAFVHPTHLALNDTDHTLETYTIALTNDYPTAEDFIISHIPAMSILGYTSNGQPSETIIYNDTAAELVLDHEEPIHLAAGETRSFTFRFKPPMGLDIESHWIYSGYIKIEPALDASRPAFTVPYAGMHGSYNTVDLLDLQGGFPILLGPTPDGRLMPIRDRNGIPPPTYSMVGSSHVTLLLKISNPLRNLQVYVTNATKTIIGIVPIDGEHIGRTDRVRSKFFVVPWSGRMLDFDGTFRTLTDGEYSLVIIAPKPFSKSTDLGDDAYEAWIAPTIRIKH</sequence>
<dbReference type="EMBL" id="JAAAJA010000293">
    <property type="protein sequence ID" value="KAG0256529.1"/>
    <property type="molecule type" value="Genomic_DNA"/>
</dbReference>
<feature type="active site" description="Charge relay system" evidence="8 9">
    <location>
        <position position="563"/>
    </location>
</feature>
<comment type="caution">
    <text evidence="15">The sequence shown here is derived from an EMBL/GenBank/DDBJ whole genome shotgun (WGS) entry which is preliminary data.</text>
</comment>
<dbReference type="PANTHER" id="PTHR43806:SF66">
    <property type="entry name" value="SERIN ENDOPEPTIDASE"/>
    <property type="match status" value="1"/>
</dbReference>
<dbReference type="InterPro" id="IPR010435">
    <property type="entry name" value="C5a/SBT2-like_Fn3"/>
</dbReference>
<feature type="domain" description="Peptidase S8/S53" evidence="12">
    <location>
        <begin position="201"/>
        <end position="594"/>
    </location>
</feature>
<evidence type="ECO:0000259" key="12">
    <source>
        <dbReference type="Pfam" id="PF00082"/>
    </source>
</evidence>
<dbReference type="OrthoDB" id="206201at2759"/>
<dbReference type="Gene3D" id="3.40.50.200">
    <property type="entry name" value="Peptidase S8/S53 domain"/>
    <property type="match status" value="1"/>
</dbReference>
<organism evidence="15 16">
    <name type="scientific">Mortierella polycephala</name>
    <dbReference type="NCBI Taxonomy" id="41804"/>
    <lineage>
        <taxon>Eukaryota</taxon>
        <taxon>Fungi</taxon>
        <taxon>Fungi incertae sedis</taxon>
        <taxon>Mucoromycota</taxon>
        <taxon>Mortierellomycotina</taxon>
        <taxon>Mortierellomycetes</taxon>
        <taxon>Mortierellales</taxon>
        <taxon>Mortierellaceae</taxon>
        <taxon>Mortierella</taxon>
    </lineage>
</organism>
<dbReference type="GO" id="GO:0016020">
    <property type="term" value="C:membrane"/>
    <property type="evidence" value="ECO:0007669"/>
    <property type="project" value="InterPro"/>
</dbReference>
<evidence type="ECO:0000313" key="16">
    <source>
        <dbReference type="Proteomes" id="UP000726737"/>
    </source>
</evidence>
<dbReference type="SUPFAM" id="SSF52025">
    <property type="entry name" value="PA domain"/>
    <property type="match status" value="1"/>
</dbReference>
<dbReference type="CDD" id="cd04818">
    <property type="entry name" value="PA_subtilisin_1"/>
    <property type="match status" value="1"/>
</dbReference>
<dbReference type="PRINTS" id="PR00723">
    <property type="entry name" value="SUBTILISIN"/>
</dbReference>
<dbReference type="InterPro" id="IPR046450">
    <property type="entry name" value="PA_dom_sf"/>
</dbReference>
<dbReference type="InterPro" id="IPR023828">
    <property type="entry name" value="Peptidase_S8_Ser-AS"/>
</dbReference>
<evidence type="ECO:0000256" key="2">
    <source>
        <dbReference type="ARBA" id="ARBA00022512"/>
    </source>
</evidence>
<keyword evidence="7 9" id="KW-0720">Serine protease</keyword>
<dbReference type="Pfam" id="PF06280">
    <property type="entry name" value="fn3_5"/>
    <property type="match status" value="1"/>
</dbReference>
<keyword evidence="16" id="KW-1185">Reference proteome</keyword>
<feature type="domain" description="PA" evidence="13">
    <location>
        <begin position="406"/>
        <end position="487"/>
    </location>
</feature>
<keyword evidence="4 9" id="KW-0645">Protease</keyword>
<evidence type="ECO:0000256" key="1">
    <source>
        <dbReference type="ARBA" id="ARBA00011073"/>
    </source>
</evidence>
<dbReference type="GO" id="GO:0006508">
    <property type="term" value="P:proteolysis"/>
    <property type="evidence" value="ECO:0007669"/>
    <property type="project" value="UniProtKB-KW"/>
</dbReference>
<keyword evidence="2" id="KW-0134">Cell wall</keyword>
<evidence type="ECO:0000256" key="10">
    <source>
        <dbReference type="RuleBase" id="RU003355"/>
    </source>
</evidence>
<proteinExistence type="inferred from homology"/>
<evidence type="ECO:0000256" key="3">
    <source>
        <dbReference type="ARBA" id="ARBA00022525"/>
    </source>
</evidence>
<dbReference type="CDD" id="cd07489">
    <property type="entry name" value="Peptidases_S8_5"/>
    <property type="match status" value="1"/>
</dbReference>
<feature type="active site" description="Charge relay system" evidence="8 9">
    <location>
        <position position="210"/>
    </location>
</feature>
<dbReference type="InterPro" id="IPR015500">
    <property type="entry name" value="Peptidase_S8_subtilisin-rel"/>
</dbReference>
<keyword evidence="5 11" id="KW-0732">Signal</keyword>
<dbReference type="Gene3D" id="3.50.30.30">
    <property type="match status" value="1"/>
</dbReference>
<comment type="similarity">
    <text evidence="1 9 10">Belongs to the peptidase S8 family.</text>
</comment>
<feature type="chain" id="PRO_5040159493" description="Subtilisin-like protein" evidence="11">
    <location>
        <begin position="20"/>
        <end position="905"/>
    </location>
</feature>
<dbReference type="InterPro" id="IPR000209">
    <property type="entry name" value="Peptidase_S8/S53_dom"/>
</dbReference>
<evidence type="ECO:0000256" key="6">
    <source>
        <dbReference type="ARBA" id="ARBA00022801"/>
    </source>
</evidence>
<dbReference type="InterPro" id="IPR050131">
    <property type="entry name" value="Peptidase_S8_subtilisin-like"/>
</dbReference>
<feature type="domain" description="C5a peptidase/Subtilisin-like protease SBT2-like Fn3-like" evidence="14">
    <location>
        <begin position="636"/>
        <end position="750"/>
    </location>
</feature>
<evidence type="ECO:0000256" key="4">
    <source>
        <dbReference type="ARBA" id="ARBA00022670"/>
    </source>
</evidence>
<evidence type="ECO:0000256" key="5">
    <source>
        <dbReference type="ARBA" id="ARBA00022729"/>
    </source>
</evidence>
<dbReference type="Pfam" id="PF00082">
    <property type="entry name" value="Peptidase_S8"/>
    <property type="match status" value="1"/>
</dbReference>
<protein>
    <recommendedName>
        <fullName evidence="17">Subtilisin-like protein</fullName>
    </recommendedName>
</protein>
<dbReference type="PANTHER" id="PTHR43806">
    <property type="entry name" value="PEPTIDASE S8"/>
    <property type="match status" value="1"/>
</dbReference>
<evidence type="ECO:0000259" key="13">
    <source>
        <dbReference type="Pfam" id="PF02225"/>
    </source>
</evidence>
<dbReference type="PROSITE" id="PS51892">
    <property type="entry name" value="SUBTILASE"/>
    <property type="match status" value="1"/>
</dbReference>
<dbReference type="SUPFAM" id="SSF52743">
    <property type="entry name" value="Subtilisin-like"/>
    <property type="match status" value="1"/>
</dbReference>
<keyword evidence="6 9" id="KW-0378">Hydrolase</keyword>
<dbReference type="GO" id="GO:0004252">
    <property type="term" value="F:serine-type endopeptidase activity"/>
    <property type="evidence" value="ECO:0007669"/>
    <property type="project" value="UniProtKB-UniRule"/>
</dbReference>
<evidence type="ECO:0008006" key="17">
    <source>
        <dbReference type="Google" id="ProtNLM"/>
    </source>
</evidence>
<reference evidence="15" key="1">
    <citation type="journal article" date="2020" name="Fungal Divers.">
        <title>Resolving the Mortierellaceae phylogeny through synthesis of multi-gene phylogenetics and phylogenomics.</title>
        <authorList>
            <person name="Vandepol N."/>
            <person name="Liber J."/>
            <person name="Desiro A."/>
            <person name="Na H."/>
            <person name="Kennedy M."/>
            <person name="Barry K."/>
            <person name="Grigoriev I.V."/>
            <person name="Miller A.N."/>
            <person name="O'Donnell K."/>
            <person name="Stajich J.E."/>
            <person name="Bonito G."/>
        </authorList>
    </citation>
    <scope>NUCLEOTIDE SEQUENCE</scope>
    <source>
        <strain evidence="15">KOD948</strain>
    </source>
</reference>
<dbReference type="PROSITE" id="PS00138">
    <property type="entry name" value="SUBTILASE_SER"/>
    <property type="match status" value="1"/>
</dbReference>
<gene>
    <name evidence="15" type="ORF">BG011_004451</name>
</gene>
<evidence type="ECO:0000313" key="15">
    <source>
        <dbReference type="EMBL" id="KAG0256529.1"/>
    </source>
</evidence>
<dbReference type="InterPro" id="IPR022398">
    <property type="entry name" value="Peptidase_S8_His-AS"/>
</dbReference>
<dbReference type="Proteomes" id="UP000726737">
    <property type="component" value="Unassembled WGS sequence"/>
</dbReference>
<dbReference type="InterPro" id="IPR036852">
    <property type="entry name" value="Peptidase_S8/S53_dom_sf"/>
</dbReference>
<evidence type="ECO:0000256" key="8">
    <source>
        <dbReference type="PIRSR" id="PIRSR615500-1"/>
    </source>
</evidence>